<dbReference type="RefSeq" id="WP_237445531.1">
    <property type="nucleotide sequence ID" value="NZ_CAKLPX010000004.1"/>
</dbReference>
<proteinExistence type="inferred from homology"/>
<evidence type="ECO:0000313" key="3">
    <source>
        <dbReference type="Proteomes" id="UP000838100"/>
    </source>
</evidence>
<organism evidence="2 3">
    <name type="scientific">Sinobacterium norvegicum</name>
    <dbReference type="NCBI Taxonomy" id="1641715"/>
    <lineage>
        <taxon>Bacteria</taxon>
        <taxon>Pseudomonadati</taxon>
        <taxon>Pseudomonadota</taxon>
        <taxon>Gammaproteobacteria</taxon>
        <taxon>Cellvibrionales</taxon>
        <taxon>Spongiibacteraceae</taxon>
        <taxon>Sinobacterium</taxon>
    </lineage>
</organism>
<dbReference type="EMBL" id="CAKLPX010000004">
    <property type="protein sequence ID" value="CAH0992844.1"/>
    <property type="molecule type" value="Genomic_DNA"/>
</dbReference>
<accession>A0ABM9AHY3</accession>
<evidence type="ECO:0008006" key="4">
    <source>
        <dbReference type="Google" id="ProtNLM"/>
    </source>
</evidence>
<comment type="similarity">
    <text evidence="1">Belongs to the UPF0111 family.</text>
</comment>
<dbReference type="InterPro" id="IPR002727">
    <property type="entry name" value="DUF47"/>
</dbReference>
<name>A0ABM9AHY3_9GAMM</name>
<dbReference type="Pfam" id="PF01865">
    <property type="entry name" value="PhoU_div"/>
    <property type="match status" value="1"/>
</dbReference>
<comment type="caution">
    <text evidence="2">The sequence shown here is derived from an EMBL/GenBank/DDBJ whole genome shotgun (WGS) entry which is preliminary data.</text>
</comment>
<dbReference type="InterPro" id="IPR018445">
    <property type="entry name" value="Put_Phosphate_transp_reg"/>
</dbReference>
<dbReference type="NCBIfam" id="TIGR00153">
    <property type="entry name" value="TIGR00153 family protein"/>
    <property type="match status" value="1"/>
</dbReference>
<dbReference type="InterPro" id="IPR038078">
    <property type="entry name" value="PhoU-like_sf"/>
</dbReference>
<keyword evidence="3" id="KW-1185">Reference proteome</keyword>
<sequence length="225" mass="25217">MVSIPFGNMFGQSPIKPIQRHMIKAQACAAQLHDFFAAVLISDWEQAESQQRQIGILENEADDMKRSIRLHLPKNLFLPVPRSDLLELVTMQDKIANKAKDVAGLMLGRQMEIPQAMKASMESYVNKAIATSAQAVEAINELDKLLDTGFSGRELETVEALIGELDRLETDTDELEVAIRATLFKIENDLPPIEVMFLYKIIEWIGDLADSSQRVGARLQILIAR</sequence>
<protein>
    <recommendedName>
        <fullName evidence="4">TIGR00153 family protein</fullName>
    </recommendedName>
</protein>
<dbReference type="Proteomes" id="UP000838100">
    <property type="component" value="Unassembled WGS sequence"/>
</dbReference>
<dbReference type="SUPFAM" id="SSF109755">
    <property type="entry name" value="PhoU-like"/>
    <property type="match status" value="1"/>
</dbReference>
<evidence type="ECO:0000313" key="2">
    <source>
        <dbReference type="EMBL" id="CAH0992844.1"/>
    </source>
</evidence>
<evidence type="ECO:0000256" key="1">
    <source>
        <dbReference type="ARBA" id="ARBA00008591"/>
    </source>
</evidence>
<dbReference type="PANTHER" id="PTHR36536">
    <property type="entry name" value="UPF0111 PROTEIN HI_1603"/>
    <property type="match status" value="1"/>
</dbReference>
<reference evidence="2" key="1">
    <citation type="submission" date="2021-12" db="EMBL/GenBank/DDBJ databases">
        <authorList>
            <person name="Rodrigo-Torres L."/>
            <person name="Arahal R. D."/>
            <person name="Lucena T."/>
        </authorList>
    </citation>
    <scope>NUCLEOTIDE SEQUENCE</scope>
    <source>
        <strain evidence="2">CECT 8267</strain>
    </source>
</reference>
<dbReference type="Gene3D" id="1.20.58.220">
    <property type="entry name" value="Phosphate transport system protein phou homolog 2, domain 2"/>
    <property type="match status" value="1"/>
</dbReference>
<gene>
    <name evidence="2" type="ORF">SIN8267_02981</name>
</gene>
<dbReference type="PANTHER" id="PTHR36536:SF3">
    <property type="entry name" value="UPF0111 PROTEIN HI_1603"/>
    <property type="match status" value="1"/>
</dbReference>